<proteinExistence type="predicted"/>
<dbReference type="EMBL" id="BLLF01004804">
    <property type="protein sequence ID" value="GFH30271.1"/>
    <property type="molecule type" value="Genomic_DNA"/>
</dbReference>
<feature type="non-terminal residue" evidence="1">
    <location>
        <position position="77"/>
    </location>
</feature>
<dbReference type="SUPFAM" id="SSF55068">
    <property type="entry name" value="Peptide methionine sulfoxide reductase"/>
    <property type="match status" value="1"/>
</dbReference>
<protein>
    <submittedName>
        <fullName evidence="1">PMSR domain-containing protein</fullName>
    </submittedName>
</protein>
<dbReference type="GO" id="GO:0008113">
    <property type="term" value="F:peptide-methionine (S)-S-oxide reductase activity"/>
    <property type="evidence" value="ECO:0007669"/>
    <property type="project" value="InterPro"/>
</dbReference>
<comment type="caution">
    <text evidence="1">The sequence shown here is derived from an EMBL/GenBank/DDBJ whole genome shotgun (WGS) entry which is preliminary data.</text>
</comment>
<gene>
    <name evidence="1" type="ORF">HaLaN_29091</name>
</gene>
<organism evidence="1 2">
    <name type="scientific">Haematococcus lacustris</name>
    <name type="common">Green alga</name>
    <name type="synonym">Haematococcus pluvialis</name>
    <dbReference type="NCBI Taxonomy" id="44745"/>
    <lineage>
        <taxon>Eukaryota</taxon>
        <taxon>Viridiplantae</taxon>
        <taxon>Chlorophyta</taxon>
        <taxon>core chlorophytes</taxon>
        <taxon>Chlorophyceae</taxon>
        <taxon>CS clade</taxon>
        <taxon>Chlamydomonadales</taxon>
        <taxon>Haematococcaceae</taxon>
        <taxon>Haematococcus</taxon>
    </lineage>
</organism>
<feature type="non-terminal residue" evidence="1">
    <location>
        <position position="1"/>
    </location>
</feature>
<dbReference type="InterPro" id="IPR036509">
    <property type="entry name" value="Met_Sox_Rdtase_MsrA_sf"/>
</dbReference>
<sequence length="77" mass="7970">MDAPAATRPSIEAPEAVYFGNGCFWGRQFDFVSAEKALGRGPEQISAVVGYAGGRQTGPDGKVCYYLADPRVGGAGG</sequence>
<accession>A0A6A0ADB8</accession>
<dbReference type="Gene3D" id="3.30.1060.10">
    <property type="entry name" value="Peptide methionine sulphoxide reductase MsrA"/>
    <property type="match status" value="1"/>
</dbReference>
<reference evidence="1 2" key="1">
    <citation type="submission" date="2020-02" db="EMBL/GenBank/DDBJ databases">
        <title>Draft genome sequence of Haematococcus lacustris strain NIES-144.</title>
        <authorList>
            <person name="Morimoto D."/>
            <person name="Nakagawa S."/>
            <person name="Yoshida T."/>
            <person name="Sawayama S."/>
        </authorList>
    </citation>
    <scope>NUCLEOTIDE SEQUENCE [LARGE SCALE GENOMIC DNA]</scope>
    <source>
        <strain evidence="1 2">NIES-144</strain>
    </source>
</reference>
<keyword evidence="2" id="KW-1185">Reference proteome</keyword>
<dbReference type="Proteomes" id="UP000485058">
    <property type="component" value="Unassembled WGS sequence"/>
</dbReference>
<evidence type="ECO:0000313" key="1">
    <source>
        <dbReference type="EMBL" id="GFH30271.1"/>
    </source>
</evidence>
<dbReference type="AlphaFoldDB" id="A0A6A0ADB8"/>
<evidence type="ECO:0000313" key="2">
    <source>
        <dbReference type="Proteomes" id="UP000485058"/>
    </source>
</evidence>
<name>A0A6A0ADB8_HAELA</name>